<dbReference type="PIRSF" id="PIRSF036979">
    <property type="entry name" value="Arginase"/>
    <property type="match status" value="1"/>
</dbReference>
<name>A0AAE5BUF2_9RHOB</name>
<dbReference type="AlphaFoldDB" id="A0AAE5BUF2"/>
<sequence>MATLGEMFGAGGASTFFDLPEADWAALSADIVLFGAAGATPYPSVGFYCAGGPQAIRAAAVAYGAARGHMHFDLGGPMLPPGLRVVDAGDLDQDPRTPEANRGRIRAATETILAAGAVPILVGGDDSLPIPMLEGLAALGRTLTILQIDAHIDWRDEVQGERLGLSSPMRRASEMVHVARIIQVGQRGIGSARVEDVAEARAWGVQFVPMAEIARQGLGRALASIPEGGDVVICLDLDALDPGIMPAVIGRTAGGLGYWDIMDLVEGVAAKARIVAFDMVEFMPERDIDGQGALTAAQLLAGVLGVIARQRG</sequence>
<dbReference type="RefSeq" id="WP_168772852.1">
    <property type="nucleotide sequence ID" value="NZ_JAABNR010000001.1"/>
</dbReference>
<keyword evidence="5" id="KW-1185">Reference proteome</keyword>
<dbReference type="PANTHER" id="PTHR11358:SF26">
    <property type="entry name" value="GUANIDINO ACID HYDROLASE, MITOCHONDRIAL"/>
    <property type="match status" value="1"/>
</dbReference>
<dbReference type="GO" id="GO:0046872">
    <property type="term" value="F:metal ion binding"/>
    <property type="evidence" value="ECO:0007669"/>
    <property type="project" value="UniProtKB-KW"/>
</dbReference>
<dbReference type="PANTHER" id="PTHR11358">
    <property type="entry name" value="ARGINASE/AGMATINASE"/>
    <property type="match status" value="1"/>
</dbReference>
<gene>
    <name evidence="4" type="ORF">GV832_00475</name>
</gene>
<dbReference type="Proteomes" id="UP001193501">
    <property type="component" value="Unassembled WGS sequence"/>
</dbReference>
<dbReference type="EMBL" id="JAABNR010000001">
    <property type="protein sequence ID" value="NBZ86043.1"/>
    <property type="molecule type" value="Genomic_DNA"/>
</dbReference>
<dbReference type="InterPro" id="IPR006035">
    <property type="entry name" value="Ureohydrolase"/>
</dbReference>
<evidence type="ECO:0000256" key="3">
    <source>
        <dbReference type="PROSITE-ProRule" id="PRU00742"/>
    </source>
</evidence>
<proteinExistence type="inferred from homology"/>
<comment type="similarity">
    <text evidence="3">Belongs to the arginase family.</text>
</comment>
<accession>A0AAE5BUF2</accession>
<keyword evidence="2" id="KW-0378">Hydrolase</keyword>
<protein>
    <submittedName>
        <fullName evidence="4">Arginase</fullName>
    </submittedName>
</protein>
<evidence type="ECO:0000313" key="5">
    <source>
        <dbReference type="Proteomes" id="UP001193501"/>
    </source>
</evidence>
<reference evidence="4" key="1">
    <citation type="submission" date="2020-01" db="EMBL/GenBank/DDBJ databases">
        <authorList>
            <person name="Chen W.-M."/>
        </authorList>
    </citation>
    <scope>NUCLEOTIDE SEQUENCE</scope>
    <source>
        <strain evidence="4">CYK-10</strain>
    </source>
</reference>
<dbReference type="GO" id="GO:0033389">
    <property type="term" value="P:putrescine biosynthetic process from arginine, via agmatine"/>
    <property type="evidence" value="ECO:0007669"/>
    <property type="project" value="TreeGrafter"/>
</dbReference>
<dbReference type="Pfam" id="PF00491">
    <property type="entry name" value="Arginase"/>
    <property type="match status" value="1"/>
</dbReference>
<dbReference type="InterPro" id="IPR023696">
    <property type="entry name" value="Ureohydrolase_dom_sf"/>
</dbReference>
<organism evidence="4 5">
    <name type="scientific">Stagnihabitans tardus</name>
    <dbReference type="NCBI Taxonomy" id="2699202"/>
    <lineage>
        <taxon>Bacteria</taxon>
        <taxon>Pseudomonadati</taxon>
        <taxon>Pseudomonadota</taxon>
        <taxon>Alphaproteobacteria</taxon>
        <taxon>Rhodobacterales</taxon>
        <taxon>Paracoccaceae</taxon>
        <taxon>Stagnihabitans</taxon>
    </lineage>
</organism>
<evidence type="ECO:0000256" key="2">
    <source>
        <dbReference type="ARBA" id="ARBA00022801"/>
    </source>
</evidence>
<evidence type="ECO:0000256" key="1">
    <source>
        <dbReference type="ARBA" id="ARBA00022723"/>
    </source>
</evidence>
<evidence type="ECO:0000313" key="4">
    <source>
        <dbReference type="EMBL" id="NBZ86043.1"/>
    </source>
</evidence>
<keyword evidence="1" id="KW-0479">Metal-binding</keyword>
<dbReference type="GO" id="GO:0008783">
    <property type="term" value="F:agmatinase activity"/>
    <property type="evidence" value="ECO:0007669"/>
    <property type="project" value="TreeGrafter"/>
</dbReference>
<dbReference type="SUPFAM" id="SSF52768">
    <property type="entry name" value="Arginase/deacetylase"/>
    <property type="match status" value="1"/>
</dbReference>
<comment type="caution">
    <text evidence="4">The sequence shown here is derived from an EMBL/GenBank/DDBJ whole genome shotgun (WGS) entry which is preliminary data.</text>
</comment>
<dbReference type="PROSITE" id="PS51409">
    <property type="entry name" value="ARGINASE_2"/>
    <property type="match status" value="1"/>
</dbReference>
<dbReference type="Gene3D" id="3.40.800.10">
    <property type="entry name" value="Ureohydrolase domain"/>
    <property type="match status" value="1"/>
</dbReference>